<dbReference type="Pfam" id="PF07987">
    <property type="entry name" value="DUF1775"/>
    <property type="match status" value="1"/>
</dbReference>
<dbReference type="RefSeq" id="WP_126148889.1">
    <property type="nucleotide sequence ID" value="NZ_JBHTMH010000001.1"/>
</dbReference>
<dbReference type="OrthoDB" id="9796962at2"/>
<reference evidence="3 4" key="1">
    <citation type="submission" date="2018-12" db="EMBL/GenBank/DDBJ databases">
        <authorList>
            <person name="Criscuolo A."/>
        </authorList>
    </citation>
    <scope>NUCLEOTIDE SEQUENCE [LARGE SCALE GENOMIC DNA]</scope>
    <source>
        <strain evidence="3">ACIP1116281</strain>
    </source>
</reference>
<dbReference type="InterPro" id="IPR012533">
    <property type="entry name" value="YcnI-copper_dom"/>
</dbReference>
<proteinExistence type="predicted"/>
<name>A0A447I770_9HYPH</name>
<dbReference type="CDD" id="cd08545">
    <property type="entry name" value="YcnI_like"/>
    <property type="match status" value="1"/>
</dbReference>
<feature type="domain" description="YncI copper-binding" evidence="2">
    <location>
        <begin position="25"/>
        <end position="166"/>
    </location>
</feature>
<accession>A0A447I770</accession>
<organism evidence="3 4">
    <name type="scientific">Devosia equisanguinis</name>
    <dbReference type="NCBI Taxonomy" id="2490941"/>
    <lineage>
        <taxon>Bacteria</taxon>
        <taxon>Pseudomonadati</taxon>
        <taxon>Pseudomonadota</taxon>
        <taxon>Alphaproteobacteria</taxon>
        <taxon>Hyphomicrobiales</taxon>
        <taxon>Devosiaceae</taxon>
        <taxon>Devosia</taxon>
    </lineage>
</organism>
<dbReference type="Gene3D" id="2.60.40.2230">
    <property type="entry name" value="Uncharacterised protein YcnI-like PF07987, DUF1775"/>
    <property type="match status" value="1"/>
</dbReference>
<feature type="chain" id="PRO_5019457989" description="YncI copper-binding domain-containing protein" evidence="1">
    <location>
        <begin position="25"/>
        <end position="175"/>
    </location>
</feature>
<dbReference type="InterPro" id="IPR038507">
    <property type="entry name" value="YcnI-like_sf"/>
</dbReference>
<dbReference type="Proteomes" id="UP000268844">
    <property type="component" value="Unassembled WGS sequence"/>
</dbReference>
<evidence type="ECO:0000259" key="2">
    <source>
        <dbReference type="Pfam" id="PF07987"/>
    </source>
</evidence>
<protein>
    <recommendedName>
        <fullName evidence="2">YncI copper-binding domain-containing protein</fullName>
    </recommendedName>
</protein>
<evidence type="ECO:0000313" key="4">
    <source>
        <dbReference type="Proteomes" id="UP000268844"/>
    </source>
</evidence>
<evidence type="ECO:0000256" key="1">
    <source>
        <dbReference type="SAM" id="SignalP"/>
    </source>
</evidence>
<dbReference type="AlphaFoldDB" id="A0A447I770"/>
<dbReference type="EMBL" id="UZWD01000004">
    <property type="protein sequence ID" value="VDS03303.1"/>
    <property type="molecule type" value="Genomic_DNA"/>
</dbReference>
<feature type="signal peptide" evidence="1">
    <location>
        <begin position="1"/>
        <end position="24"/>
    </location>
</feature>
<keyword evidence="4" id="KW-1185">Reference proteome</keyword>
<sequence length="175" mass="18873">MIRTFARAALAATTLVALAVPAFAHVTLETQEATIGKSYKAVVRVPHGCGTEATHTVRVQIPEGFFAVKPMPKAGWELETVTGPYENAYDNHGTKVTEGVKEIVWSGGNLKNEWYDEFVFRGTFAGSLEAGTFYFPTIQECATGEEAWLDTTGAENAEMPAPSLKLVPAEGGHSH</sequence>
<evidence type="ECO:0000313" key="3">
    <source>
        <dbReference type="EMBL" id="VDS03303.1"/>
    </source>
</evidence>
<keyword evidence="1" id="KW-0732">Signal</keyword>
<gene>
    <name evidence="3" type="ORF">DEVEQU_00424</name>
</gene>